<keyword evidence="2" id="KW-0732">Signal</keyword>
<accession>A0ABR4TWB1</accession>
<dbReference type="EMBL" id="JPEP01000002">
    <property type="protein sequence ID" value="KEY18251.1"/>
    <property type="molecule type" value="Genomic_DNA"/>
</dbReference>
<dbReference type="InterPro" id="IPR019734">
    <property type="entry name" value="TPR_rpt"/>
</dbReference>
<evidence type="ECO:0000256" key="1">
    <source>
        <dbReference type="SAM" id="Phobius"/>
    </source>
</evidence>
<evidence type="ECO:0000256" key="2">
    <source>
        <dbReference type="SAM" id="SignalP"/>
    </source>
</evidence>
<dbReference type="Proteomes" id="UP000028349">
    <property type="component" value="Unassembled WGS sequence"/>
</dbReference>
<organism evidence="3 4">
    <name type="scientific">Kaistella antarctica</name>
    <dbReference type="NCBI Taxonomy" id="266748"/>
    <lineage>
        <taxon>Bacteria</taxon>
        <taxon>Pseudomonadati</taxon>
        <taxon>Bacteroidota</taxon>
        <taxon>Flavobacteriia</taxon>
        <taxon>Flavobacteriales</taxon>
        <taxon>Weeksellaceae</taxon>
        <taxon>Chryseobacterium group</taxon>
        <taxon>Kaistella</taxon>
    </lineage>
</organism>
<reference evidence="3 4" key="1">
    <citation type="submission" date="2014-07" db="EMBL/GenBank/DDBJ databases">
        <authorList>
            <person name="Pisani N.G."/>
            <person name="Newman J.D."/>
        </authorList>
    </citation>
    <scope>NUCLEOTIDE SEQUENCE [LARGE SCALE GENOMIC DNA]</scope>
    <source>
        <strain evidence="3 4">LMG 24720</strain>
    </source>
</reference>
<dbReference type="Gene3D" id="1.25.40.10">
    <property type="entry name" value="Tetratricopeptide repeat domain"/>
    <property type="match status" value="2"/>
</dbReference>
<protein>
    <recommendedName>
        <fullName evidence="5">Tetratricopeptide repeat protein</fullName>
    </recommendedName>
</protein>
<gene>
    <name evidence="3" type="ORF">HY04_06950</name>
</gene>
<keyword evidence="1" id="KW-1133">Transmembrane helix</keyword>
<keyword evidence="1" id="KW-0812">Transmembrane</keyword>
<feature type="chain" id="PRO_5045086434" description="Tetratricopeptide repeat protein" evidence="2">
    <location>
        <begin position="21"/>
        <end position="380"/>
    </location>
</feature>
<evidence type="ECO:0000313" key="3">
    <source>
        <dbReference type="EMBL" id="KEY18251.1"/>
    </source>
</evidence>
<proteinExistence type="predicted"/>
<keyword evidence="4" id="KW-1185">Reference proteome</keyword>
<feature type="signal peptide" evidence="2">
    <location>
        <begin position="1"/>
        <end position="20"/>
    </location>
</feature>
<dbReference type="InterPro" id="IPR011990">
    <property type="entry name" value="TPR-like_helical_dom_sf"/>
</dbReference>
<comment type="caution">
    <text evidence="3">The sequence shown here is derived from an EMBL/GenBank/DDBJ whole genome shotgun (WGS) entry which is preliminary data.</text>
</comment>
<dbReference type="SMART" id="SM00028">
    <property type="entry name" value="TPR"/>
    <property type="match status" value="5"/>
</dbReference>
<keyword evidence="1" id="KW-0472">Membrane</keyword>
<evidence type="ECO:0008006" key="5">
    <source>
        <dbReference type="Google" id="ProtNLM"/>
    </source>
</evidence>
<dbReference type="SUPFAM" id="SSF48452">
    <property type="entry name" value="TPR-like"/>
    <property type="match status" value="1"/>
</dbReference>
<sequence length="380" mass="43890">MFRFKFYHLLFLLLTLSLNGQTSTDSSKSRAKSIIYDQPDETIKIALKLLTQEKKVDEVAHLYMLISNAYIVKRNTDSSLFYILKATDIINTDALPTTKIKILFSVAVQYQQMELYDKALASLDQSQEMTEKLPANDKDRLFNSGFINAVRGMIYRNQSNPDLALEKFKLAAKNFHELPLDKKTSANLSIIHYNIGNCFIDLSQYRQATFYFKEAEKYAKIYRASSLEAYALKGLGESFFLTHQYDQSLKVLYQAEVLAEPSGDLVLNEGIYKLLANNNLAINDFQKFQNYNTKYLEVQKTLEQNELKSLNRYLNTQNVEQQKINVEVAKRFRIYNVIAVVCALGLIVFLMIHVIKQIKKNRRQRNLIETLTKSKELPSS</sequence>
<name>A0ABR4TWB1_9FLAO</name>
<feature type="transmembrane region" description="Helical" evidence="1">
    <location>
        <begin position="334"/>
        <end position="355"/>
    </location>
</feature>
<evidence type="ECO:0000313" key="4">
    <source>
        <dbReference type="Proteomes" id="UP000028349"/>
    </source>
</evidence>